<dbReference type="GO" id="GO:0032153">
    <property type="term" value="C:cell division site"/>
    <property type="evidence" value="ECO:0007669"/>
    <property type="project" value="TreeGrafter"/>
</dbReference>
<dbReference type="STRING" id="1255043.TVNIR_2592"/>
<dbReference type="PANTHER" id="PTHR39455:SF1">
    <property type="entry name" value="CELL DIVISION PROTEIN ZAPD"/>
    <property type="match status" value="1"/>
</dbReference>
<gene>
    <name evidence="6" type="primary">yacF [C]</name>
    <name evidence="5" type="synonym">zapD</name>
    <name evidence="6" type="ordered locus">TVNIR_2592</name>
</gene>
<evidence type="ECO:0000313" key="6">
    <source>
        <dbReference type="EMBL" id="AGA34233.1"/>
    </source>
</evidence>
<dbReference type="GO" id="GO:0043093">
    <property type="term" value="P:FtsZ-dependent cytokinesis"/>
    <property type="evidence" value="ECO:0007669"/>
    <property type="project" value="UniProtKB-UniRule"/>
</dbReference>
<evidence type="ECO:0000256" key="4">
    <source>
        <dbReference type="ARBA" id="ARBA00023306"/>
    </source>
</evidence>
<protein>
    <recommendedName>
        <fullName evidence="5">Cell division protein ZapD</fullName>
    </recommendedName>
    <alternativeName>
        <fullName evidence="5">Z ring-associated protein D</fullName>
    </alternativeName>
</protein>
<dbReference type="HOGENOM" id="CLU_076303_0_1_6"/>
<dbReference type="Gene3D" id="1.10.3900.10">
    <property type="entry name" value="YacF-like"/>
    <property type="match status" value="1"/>
</dbReference>
<keyword evidence="1 5" id="KW-0963">Cytoplasm</keyword>
<keyword evidence="2 5" id="KW-0132">Cell division</keyword>
<dbReference type="InterPro" id="IPR009777">
    <property type="entry name" value="ZapD"/>
</dbReference>
<comment type="subcellular location">
    <subcellularLocation>
        <location evidence="5">Cytoplasm</location>
    </subcellularLocation>
    <text evidence="5">Localizes to mid-cell in an FtsZ-dependent manner.</text>
</comment>
<comment type="subunit">
    <text evidence="5">Interacts with FtsZ.</text>
</comment>
<dbReference type="PATRIC" id="fig|1255043.3.peg.2618"/>
<keyword evidence="4 5" id="KW-0131">Cell cycle</keyword>
<dbReference type="PANTHER" id="PTHR39455">
    <property type="entry name" value="CELL DIVISION PROTEIN ZAPD"/>
    <property type="match status" value="1"/>
</dbReference>
<dbReference type="InterPro" id="IPR027462">
    <property type="entry name" value="ZapD_C"/>
</dbReference>
<dbReference type="Gene3D" id="2.60.440.10">
    <property type="entry name" value="YacF-like domains"/>
    <property type="match status" value="1"/>
</dbReference>
<dbReference type="GO" id="GO:0005737">
    <property type="term" value="C:cytoplasm"/>
    <property type="evidence" value="ECO:0007669"/>
    <property type="project" value="UniProtKB-SubCell"/>
</dbReference>
<dbReference type="SUPFAM" id="SSF160950">
    <property type="entry name" value="YacF-like"/>
    <property type="match status" value="1"/>
</dbReference>
<dbReference type="NCBIfam" id="NF003656">
    <property type="entry name" value="PRK05287.1-4"/>
    <property type="match status" value="1"/>
</dbReference>
<organism evidence="6 7">
    <name type="scientific">Thioalkalivibrio nitratireducens (strain DSM 14787 / UNIQEM 213 / ALEN2)</name>
    <dbReference type="NCBI Taxonomy" id="1255043"/>
    <lineage>
        <taxon>Bacteria</taxon>
        <taxon>Pseudomonadati</taxon>
        <taxon>Pseudomonadota</taxon>
        <taxon>Gammaproteobacteria</taxon>
        <taxon>Chromatiales</taxon>
        <taxon>Ectothiorhodospiraceae</taxon>
        <taxon>Thioalkalivibrio</taxon>
    </lineage>
</organism>
<dbReference type="InterPro" id="IPR036268">
    <property type="entry name" value="ZapD_sf"/>
</dbReference>
<sequence>MDMFDTGPPFAGLDALTESTLTFEQPLHERVRLLLRMETLIERFRQASLDGRDFDHHHALMVLVDIYSLAGRVDVKRELMGEIERQIANLNRLATQPGVDQERLTLTMQGQRRLLGRLEDQVGALDQRIKGNEFFTSIRQRTALPGGACDFDLPIYHYWLSQPAAAREALLLEWFQPLDTVAEAITQVLTFMRAAGAPRHVTGHDGYYEQSLDTNYAWQLIRVSVAADLQCYPEISAGRQRFTVRFLDPGDFHERPRIVARDIPFQLTCCAI</sequence>
<evidence type="ECO:0000256" key="3">
    <source>
        <dbReference type="ARBA" id="ARBA00023210"/>
    </source>
</evidence>
<evidence type="ECO:0000313" key="7">
    <source>
        <dbReference type="Proteomes" id="UP000010809"/>
    </source>
</evidence>
<comment type="similarity">
    <text evidence="5">Belongs to the ZapD family.</text>
</comment>
<dbReference type="EMBL" id="CP003989">
    <property type="protein sequence ID" value="AGA34233.1"/>
    <property type="molecule type" value="Genomic_DNA"/>
</dbReference>
<reference evidence="6" key="1">
    <citation type="submission" date="2015-12" db="EMBL/GenBank/DDBJ databases">
        <authorList>
            <person name="Tikhonova T.V."/>
            <person name="Pavlov A.R."/>
            <person name="Beletsky A.V."/>
            <person name="Mardanov A.V."/>
            <person name="Sorokin D.Y."/>
            <person name="Ravin N.V."/>
            <person name="Popov V.O."/>
        </authorList>
    </citation>
    <scope>NUCLEOTIDE SEQUENCE</scope>
    <source>
        <strain evidence="6">DSM 14787</strain>
    </source>
</reference>
<dbReference type="Pfam" id="PF07072">
    <property type="entry name" value="ZapD"/>
    <property type="match status" value="1"/>
</dbReference>
<dbReference type="eggNOG" id="COG4582">
    <property type="taxonomic scope" value="Bacteria"/>
</dbReference>
<keyword evidence="3 5" id="KW-0717">Septation</keyword>
<proteinExistence type="inferred from homology"/>
<evidence type="ECO:0000256" key="1">
    <source>
        <dbReference type="ARBA" id="ARBA00022490"/>
    </source>
</evidence>
<evidence type="ECO:0000256" key="5">
    <source>
        <dbReference type="HAMAP-Rule" id="MF_01092"/>
    </source>
</evidence>
<name>L0DYV7_THIND</name>
<dbReference type="HAMAP" id="MF_01092">
    <property type="entry name" value="ZapD"/>
    <property type="match status" value="1"/>
</dbReference>
<dbReference type="GO" id="GO:0000917">
    <property type="term" value="P:division septum assembly"/>
    <property type="evidence" value="ECO:0007669"/>
    <property type="project" value="UniProtKB-KW"/>
</dbReference>
<comment type="function">
    <text evidence="5">Cell division factor that enhances FtsZ-ring assembly. Directly interacts with FtsZ and promotes bundling of FtsZ protofilaments, with a reduction in FtsZ GTPase activity.</text>
</comment>
<dbReference type="Proteomes" id="UP000010809">
    <property type="component" value="Chromosome"/>
</dbReference>
<dbReference type="KEGG" id="tni:TVNIR_2592"/>
<accession>L0DYV7</accession>
<keyword evidence="7" id="KW-1185">Reference proteome</keyword>
<dbReference type="AlphaFoldDB" id="L0DYV7"/>
<evidence type="ECO:0000256" key="2">
    <source>
        <dbReference type="ARBA" id="ARBA00022618"/>
    </source>
</evidence>